<dbReference type="InterPro" id="IPR039653">
    <property type="entry name" value="Prenyltransferase"/>
</dbReference>
<evidence type="ECO:0000259" key="12">
    <source>
        <dbReference type="PROSITE" id="PS52002"/>
    </source>
</evidence>
<comment type="similarity">
    <text evidence="3 10">Belongs to the UbiA prenyltransferase family.</text>
</comment>
<dbReference type="InterPro" id="IPR016654">
    <property type="entry name" value="U6_snRNA_Lsm2"/>
</dbReference>
<dbReference type="InterPro" id="IPR030470">
    <property type="entry name" value="UbiA_prenylTrfase_CS"/>
</dbReference>
<accession>J6ERI8</accession>
<evidence type="ECO:0000256" key="6">
    <source>
        <dbReference type="ARBA" id="ARBA00022989"/>
    </source>
</evidence>
<dbReference type="GeneID" id="25987625"/>
<dbReference type="InterPro" id="IPR000537">
    <property type="entry name" value="UbiA_prenyltransferase"/>
</dbReference>
<dbReference type="InterPro" id="IPR044878">
    <property type="entry name" value="UbiA_sf"/>
</dbReference>
<comment type="caution">
    <text evidence="13">The sequence shown here is derived from an EMBL/GenBank/DDBJ whole genome shotgun (WGS) entry which is preliminary data.</text>
</comment>
<dbReference type="NCBIfam" id="TIGR01474">
    <property type="entry name" value="ubiA_proteo"/>
    <property type="match status" value="1"/>
</dbReference>
<dbReference type="AlphaFoldDB" id="J6ERI8"/>
<dbReference type="Gene3D" id="1.20.120.1780">
    <property type="entry name" value="UbiA prenyltransferase"/>
    <property type="match status" value="1"/>
</dbReference>
<feature type="transmembrane region" description="Helical" evidence="10">
    <location>
        <begin position="212"/>
        <end position="234"/>
    </location>
</feature>
<dbReference type="GO" id="GO:0008412">
    <property type="term" value="F:4-hydroxybenzoate polyprenyltransferase activity"/>
    <property type="evidence" value="ECO:0007669"/>
    <property type="project" value="UniProtKB-EC"/>
</dbReference>
<evidence type="ECO:0000313" key="14">
    <source>
        <dbReference type="Proteomes" id="UP000002748"/>
    </source>
</evidence>
<evidence type="ECO:0000256" key="5">
    <source>
        <dbReference type="ARBA" id="ARBA00022692"/>
    </source>
</evidence>
<feature type="transmembrane region" description="Helical" evidence="10">
    <location>
        <begin position="433"/>
        <end position="455"/>
    </location>
</feature>
<feature type="compositionally biased region" description="Basic and acidic residues" evidence="11">
    <location>
        <begin position="702"/>
        <end position="716"/>
    </location>
</feature>
<feature type="region of interest" description="Disordered" evidence="11">
    <location>
        <begin position="131"/>
        <end position="171"/>
    </location>
</feature>
<dbReference type="CDD" id="cd01725">
    <property type="entry name" value="LSm2"/>
    <property type="match status" value="1"/>
</dbReference>
<feature type="compositionally biased region" description="Low complexity" evidence="11">
    <location>
        <begin position="157"/>
        <end position="171"/>
    </location>
</feature>
<comment type="pathway">
    <text evidence="10">Cofactor biosynthesis; ubiquinone biosynthesis.</text>
</comment>
<keyword evidence="6 10" id="KW-1133">Transmembrane helix</keyword>
<dbReference type="KEGG" id="tasa:A1Q1_04112"/>
<feature type="transmembrane region" description="Helical" evidence="10">
    <location>
        <begin position="310"/>
        <end position="329"/>
    </location>
</feature>
<dbReference type="RefSeq" id="XP_014177964.1">
    <property type="nucleotide sequence ID" value="XM_014322489.1"/>
</dbReference>
<dbReference type="HOGENOM" id="CLU_019031_0_0_1"/>
<dbReference type="Gene3D" id="2.30.30.100">
    <property type="match status" value="1"/>
</dbReference>
<feature type="region of interest" description="Disordered" evidence="11">
    <location>
        <begin position="563"/>
        <end position="585"/>
    </location>
</feature>
<feature type="compositionally biased region" description="Polar residues" evidence="11">
    <location>
        <begin position="135"/>
        <end position="156"/>
    </location>
</feature>
<dbReference type="FunFam" id="1.20.120.1780:FF:000001">
    <property type="entry name" value="4-hydroxybenzoate octaprenyltransferase"/>
    <property type="match status" value="1"/>
</dbReference>
<evidence type="ECO:0000256" key="10">
    <source>
        <dbReference type="HAMAP-Rule" id="MF_03189"/>
    </source>
</evidence>
<dbReference type="PROSITE" id="PS52002">
    <property type="entry name" value="SM"/>
    <property type="match status" value="1"/>
</dbReference>
<comment type="function">
    <text evidence="9 10">Catalyzes the prenylation of para-hydroxybenzoate (PHB) with an all-trans polyprenyl group. Mediates the second step in the final reaction sequence of coenzyme Q (CoQ) biosynthesis, which is the condensation of the polyisoprenoid side chain with PHB, generating the first membrane-bound Q intermediate.</text>
</comment>
<dbReference type="PANTHER" id="PTHR11048">
    <property type="entry name" value="PRENYLTRANSFERASES"/>
    <property type="match status" value="1"/>
</dbReference>
<keyword evidence="10" id="KW-0496">Mitochondrion</keyword>
<keyword evidence="10" id="KW-0831">Ubiquinone biosynthesis</keyword>
<feature type="transmembrane region" description="Helical" evidence="10">
    <location>
        <begin position="240"/>
        <end position="260"/>
    </location>
</feature>
<dbReference type="Gene3D" id="1.10.357.140">
    <property type="entry name" value="UbiA prenyltransferase"/>
    <property type="match status" value="1"/>
</dbReference>
<dbReference type="SUPFAM" id="SSF50182">
    <property type="entry name" value="Sm-like ribonucleoproteins"/>
    <property type="match status" value="1"/>
</dbReference>
<feature type="compositionally biased region" description="Basic and acidic residues" evidence="11">
    <location>
        <begin position="629"/>
        <end position="687"/>
    </location>
</feature>
<evidence type="ECO:0000256" key="11">
    <source>
        <dbReference type="SAM" id="MobiDB-lite"/>
    </source>
</evidence>
<evidence type="ECO:0000256" key="2">
    <source>
        <dbReference type="ARBA" id="ARBA00004292"/>
    </source>
</evidence>
<comment type="cofactor">
    <cofactor evidence="1 10">
        <name>Mg(2+)</name>
        <dbReference type="ChEBI" id="CHEBI:18420"/>
    </cofactor>
</comment>
<reference evidence="13 14" key="1">
    <citation type="journal article" date="2012" name="Eukaryot. Cell">
        <title>Draft genome sequence of CBS 2479, the standard type strain of Trichosporon asahii.</title>
        <authorList>
            <person name="Yang R.Y."/>
            <person name="Li H.T."/>
            <person name="Zhu H."/>
            <person name="Zhou G.P."/>
            <person name="Wang M."/>
            <person name="Wang L."/>
        </authorList>
    </citation>
    <scope>NUCLEOTIDE SEQUENCE [LARGE SCALE GENOMIC DNA]</scope>
    <source>
        <strain evidence="14">ATCC 90039 / CBS 2479 / JCM 2466 / KCTC 7840 / NCYC 2677 / UAMH 7654</strain>
    </source>
</reference>
<evidence type="ECO:0000256" key="3">
    <source>
        <dbReference type="ARBA" id="ARBA00005985"/>
    </source>
</evidence>
<dbReference type="GO" id="GO:0003723">
    <property type="term" value="F:RNA binding"/>
    <property type="evidence" value="ECO:0007669"/>
    <property type="project" value="InterPro"/>
</dbReference>
<evidence type="ECO:0000256" key="1">
    <source>
        <dbReference type="ARBA" id="ARBA00001946"/>
    </source>
</evidence>
<dbReference type="OrthoDB" id="18170at2759"/>
<feature type="transmembrane region" description="Helical" evidence="10">
    <location>
        <begin position="409"/>
        <end position="427"/>
    </location>
</feature>
<dbReference type="EMBL" id="ALBS01000262">
    <property type="protein sequence ID" value="EJT47119.1"/>
    <property type="molecule type" value="Genomic_DNA"/>
</dbReference>
<dbReference type="GO" id="GO:0008299">
    <property type="term" value="P:isoprenoid biosynthetic process"/>
    <property type="evidence" value="ECO:0007669"/>
    <property type="project" value="UniProtKB-UniRule"/>
</dbReference>
<name>J6ERI8_TRIAS</name>
<organism evidence="13 14">
    <name type="scientific">Trichosporon asahii var. asahii (strain ATCC 90039 / CBS 2479 / JCM 2466 / KCTC 7840 / NBRC 103889/ NCYC 2677 / UAMH 7654)</name>
    <name type="common">Yeast</name>
    <dbReference type="NCBI Taxonomy" id="1186058"/>
    <lineage>
        <taxon>Eukaryota</taxon>
        <taxon>Fungi</taxon>
        <taxon>Dikarya</taxon>
        <taxon>Basidiomycota</taxon>
        <taxon>Agaricomycotina</taxon>
        <taxon>Tremellomycetes</taxon>
        <taxon>Trichosporonales</taxon>
        <taxon>Trichosporonaceae</taxon>
        <taxon>Trichosporon</taxon>
    </lineage>
</organism>
<comment type="catalytic activity">
    <reaction evidence="8 10">
        <text>an all-trans-polyprenyl diphosphate + 4-hydroxybenzoate = a 4-hydroxy-3-(all-trans-polyprenyl)benzoate + diphosphate</text>
        <dbReference type="Rhea" id="RHEA:44504"/>
        <dbReference type="Rhea" id="RHEA-COMP:9514"/>
        <dbReference type="Rhea" id="RHEA-COMP:9564"/>
        <dbReference type="ChEBI" id="CHEBI:17879"/>
        <dbReference type="ChEBI" id="CHEBI:33019"/>
        <dbReference type="ChEBI" id="CHEBI:58914"/>
        <dbReference type="ChEBI" id="CHEBI:78396"/>
        <dbReference type="EC" id="2.5.1.39"/>
    </reaction>
</comment>
<keyword evidence="7 10" id="KW-0472">Membrane</keyword>
<dbReference type="InterPro" id="IPR047575">
    <property type="entry name" value="Sm"/>
</dbReference>
<dbReference type="InterPro" id="IPR006370">
    <property type="entry name" value="HB_polyprenyltransferase-like"/>
</dbReference>
<dbReference type="InterPro" id="IPR010920">
    <property type="entry name" value="LSM_dom_sf"/>
</dbReference>
<keyword evidence="10" id="KW-0999">Mitochondrion inner membrane</keyword>
<dbReference type="CDD" id="cd13959">
    <property type="entry name" value="PT_UbiA_COQ2"/>
    <property type="match status" value="1"/>
</dbReference>
<dbReference type="HAMAP" id="MF_01635">
    <property type="entry name" value="UbiA"/>
    <property type="match status" value="1"/>
</dbReference>
<dbReference type="SMART" id="SM00651">
    <property type="entry name" value="Sm"/>
    <property type="match status" value="1"/>
</dbReference>
<gene>
    <name evidence="13" type="ORF">A1Q1_04112</name>
</gene>
<dbReference type="UniPathway" id="UPA00232"/>
<dbReference type="GO" id="GO:0005743">
    <property type="term" value="C:mitochondrial inner membrane"/>
    <property type="evidence" value="ECO:0007669"/>
    <property type="project" value="UniProtKB-SubCell"/>
</dbReference>
<dbReference type="PANTHER" id="PTHR11048:SF28">
    <property type="entry name" value="4-HYDROXYBENZOATE POLYPRENYLTRANSFERASE, MITOCHONDRIAL"/>
    <property type="match status" value="1"/>
</dbReference>
<dbReference type="FunFam" id="1.10.357.140:FF:000003">
    <property type="entry name" value="4-hydroxybenzoate polyprenyltransferase, mitochondrial"/>
    <property type="match status" value="1"/>
</dbReference>
<keyword evidence="5 10" id="KW-0812">Transmembrane</keyword>
<dbReference type="InterPro" id="IPR001163">
    <property type="entry name" value="Sm_dom_euk/arc"/>
</dbReference>
<dbReference type="Pfam" id="PF01040">
    <property type="entry name" value="UbiA"/>
    <property type="match status" value="1"/>
</dbReference>
<protein>
    <recommendedName>
        <fullName evidence="10">4-hydroxybenzoate polyprenyltransferase, mitochondrial</fullName>
        <shortName evidence="10">4-HB polyprenyltransferase</shortName>
        <ecNumber evidence="10">2.5.1.39</ecNumber>
    </recommendedName>
    <alternativeName>
        <fullName evidence="10">Para-hydroxybenzoate--polyprenyltransferase</fullName>
        <shortName evidence="10">PHB:PPT</shortName>
        <shortName evidence="10">PHB:polyprenyltransferase</shortName>
    </alternativeName>
</protein>
<keyword evidence="4 10" id="KW-0808">Transferase</keyword>
<dbReference type="EC" id="2.5.1.39" evidence="10"/>
<feature type="region of interest" description="Disordered" evidence="11">
    <location>
        <begin position="702"/>
        <end position="746"/>
    </location>
</feature>
<proteinExistence type="inferred from homology"/>
<dbReference type="Pfam" id="PF01423">
    <property type="entry name" value="LSM"/>
    <property type="match status" value="1"/>
</dbReference>
<evidence type="ECO:0000256" key="9">
    <source>
        <dbReference type="ARBA" id="ARBA00058997"/>
    </source>
</evidence>
<dbReference type="FunFam" id="2.30.30.100:FF:000053">
    <property type="entry name" value="U6 snRNA-associated Sm-like protein LSm2"/>
    <property type="match status" value="1"/>
</dbReference>
<feature type="compositionally biased region" description="Polar residues" evidence="11">
    <location>
        <begin position="717"/>
        <end position="734"/>
    </location>
</feature>
<dbReference type="Proteomes" id="UP000002748">
    <property type="component" value="Unassembled WGS sequence"/>
</dbReference>
<feature type="domain" description="Sm" evidence="12">
    <location>
        <begin position="11"/>
        <end position="85"/>
    </location>
</feature>
<dbReference type="VEuPathDB" id="FungiDB:A1Q1_04112"/>
<dbReference type="PROSITE" id="PS00943">
    <property type="entry name" value="UBIA"/>
    <property type="match status" value="1"/>
</dbReference>
<dbReference type="GO" id="GO:0006744">
    <property type="term" value="P:ubiquinone biosynthetic process"/>
    <property type="evidence" value="ECO:0007669"/>
    <property type="project" value="UniProtKB-UniRule"/>
</dbReference>
<evidence type="ECO:0000313" key="13">
    <source>
        <dbReference type="EMBL" id="EJT47119.1"/>
    </source>
</evidence>
<feature type="transmembrane region" description="Helical" evidence="10">
    <location>
        <begin position="467"/>
        <end position="485"/>
    </location>
</feature>
<dbReference type="GO" id="GO:0032991">
    <property type="term" value="C:protein-containing complex"/>
    <property type="evidence" value="ECO:0007669"/>
    <property type="project" value="UniProtKB-ARBA"/>
</dbReference>
<evidence type="ECO:0000256" key="8">
    <source>
        <dbReference type="ARBA" id="ARBA00052313"/>
    </source>
</evidence>
<sequence length="803" mass="87301">MHLAVNPWLAADPRFFKTLTDQVITVELKNDLCITGTLKSVDQFLNIRLDGIRVEDPEKYPHMLAVKNVFIRGSVVRYVRMPARTVDTTLLEDATRRGLGLMLRPRLSAPPPLPAGARRYLRLRTRSPKVIPAQVRQNSTVQPPNVPAASSLSSTKPVSAPSSDVSATPAAATAAPAAPAATAAPADPPSWVDRFPKKMQPYMRLLRLDKPIGTILLYWPGAWAITMASTSIAAPPTTPVWYMLLFGVGAIIMRGAGCVVNDMWDVKMDRMVERTKSRPIAAGDITQTQALAFLASQMTLGLGILTQLNWYSIVLGACSVPLIIIYPLMKRYTYYPQIVLGLCFDWGALLGWSAVAGVVNWSVAAPLYIGSVMWCVGYDTIYAHQDKTDDVLAGVKSTALAWGDKTKPIVGTLYAGFISCLAVAGHAMGAGPIYYAVSCLGTAAHLAWQVITVDLDSRADCWAKFKANGFVAGTLVWLGIAGNYVQQVVLPMLGMKKLGEWPAKSQCLIVWSWCRTGALNLQGERTSRRKRNVTERLVVTSRRAAKERGGLLTLRRKVVLEEEDAANDAGGEEAARDDEPEEAPHARTAKVNDLGELGCVGPVNFALQRVVDDVPLSGRARSYTYDTVETAHDADEQDQEAERDGAADQPAEHNQPRREEDGDPGNHRLSRPHERQHEEDGEHEAGDAGRASIEALQGAFHDHTERPQSRHLRDSGTHTSDQSSANGRAPQVSSRQRDEGYTAPHARRTALIRVELDALDLGTGEHAGDGVAHLVHSYGLRSAPSNTGVERVASELGLGLSGR</sequence>
<feature type="region of interest" description="Disordered" evidence="11">
    <location>
        <begin position="625"/>
        <end position="687"/>
    </location>
</feature>
<keyword evidence="10" id="KW-0414">Isoprene biosynthesis</keyword>
<dbReference type="GO" id="GO:0006397">
    <property type="term" value="P:mRNA processing"/>
    <property type="evidence" value="ECO:0007669"/>
    <property type="project" value="InterPro"/>
</dbReference>
<evidence type="ECO:0000256" key="7">
    <source>
        <dbReference type="ARBA" id="ARBA00023136"/>
    </source>
</evidence>
<comment type="subcellular location">
    <subcellularLocation>
        <location evidence="2 10">Mitochondrion inner membrane</location>
        <topology evidence="2 10">Multi-pass membrane protein</topology>
        <orientation evidence="2 10">Matrix side</orientation>
    </subcellularLocation>
</comment>
<evidence type="ECO:0000256" key="4">
    <source>
        <dbReference type="ARBA" id="ARBA00022679"/>
    </source>
</evidence>